<dbReference type="Proteomes" id="UP001516023">
    <property type="component" value="Unassembled WGS sequence"/>
</dbReference>
<reference evidence="2 3" key="1">
    <citation type="journal article" date="2020" name="G3 (Bethesda)">
        <title>Improved Reference Genome for Cyclotella cryptica CCMP332, a Model for Cell Wall Morphogenesis, Salinity Adaptation, and Lipid Production in Diatoms (Bacillariophyta).</title>
        <authorList>
            <person name="Roberts W.R."/>
            <person name="Downey K.M."/>
            <person name="Ruck E.C."/>
            <person name="Traller J.C."/>
            <person name="Alverson A.J."/>
        </authorList>
    </citation>
    <scope>NUCLEOTIDE SEQUENCE [LARGE SCALE GENOMIC DNA]</scope>
    <source>
        <strain evidence="2 3">CCMP332</strain>
    </source>
</reference>
<name>A0ABD3R0C3_9STRA</name>
<feature type="compositionally biased region" description="Polar residues" evidence="1">
    <location>
        <begin position="656"/>
        <end position="666"/>
    </location>
</feature>
<dbReference type="EMBL" id="JABMIG020000001">
    <property type="protein sequence ID" value="KAL3805868.1"/>
    <property type="molecule type" value="Genomic_DNA"/>
</dbReference>
<comment type="caution">
    <text evidence="2">The sequence shown here is derived from an EMBL/GenBank/DDBJ whole genome shotgun (WGS) entry which is preliminary data.</text>
</comment>
<feature type="region of interest" description="Disordered" evidence="1">
    <location>
        <begin position="656"/>
        <end position="676"/>
    </location>
</feature>
<evidence type="ECO:0000256" key="1">
    <source>
        <dbReference type="SAM" id="MobiDB-lite"/>
    </source>
</evidence>
<keyword evidence="3" id="KW-1185">Reference proteome</keyword>
<accession>A0ABD3R0C3</accession>
<protein>
    <submittedName>
        <fullName evidence="2">Uncharacterized protein</fullName>
    </submittedName>
</protein>
<sequence>MASKILPNHIFQVHESQITNDGPGNKKQIVICIKEADIPDASITTHQVRKKNAPSAPPNTIHPDMLPLEEARTEEYREELCPEPTPEERAQVKREKGARGEIKKFKKDQKKEALRKMEKEAFGYPGRKEDGAMEEVDLCGDCAPPTAKNQVGEVGWRTSEMMGILSLMKTSRNSGRERVLVTGDGCLKEKGMGSMNVLVCIIGFNSCRGDPVEVNIMATSASEEGSALYAYHDHEANDVEMKTLDWQHRETNDNDETQFMLSEGSMRETEAEEKRNIGRWNYFRKLLLFSVLVSIATALTYLHHPISANDSKVAVWHQDASDGAMELNGATLAQSKLTSVEPTYFPTKALTTPSPVSVTAEPTYFPSQGTIEPESTVFETKSDVKRLQISNYIAGKSLILNIHITHHAGTSVCVKMSELGPTPSFACMKNKSGDKSPWPANDPNINKFSISYHDFPMLVRVFRPYFHFMSMEYPRWGNLHHANWEYENLVSLIVMRNPLDRFLAGGKCGGFHNSAINEADPEPSEEVQRLFWEYANDRCADNYALRVLANTRECNEQNMNECFESAKSLLERFTFILDEDCLDEGMETMGAQLHLGITRDSFESHLHHEHKSAQERINNDTLYEFLLEKFHYDIALYEWSKNISIVKCADLINPTSEKPTLGTSSSPEEEEEDRNSHYVTAEPTYFPSISPVELPIIHFEINEDTVQPHFNASSDAIHGQKIQAYDNSSDVKQLQISNYIAGKSLILNIHITHHAGTSVCAKMSELGPTPSFACMKNKSGDNSSWPANDPNINTFSLSYDDAPTLVRVFRPYFHFMSMEYSRWGNLHHANWEYENLVSLIVMRNPLDRFLAGGKCGRLHNSAINEADPEPSEEVQRLFWEYANDRCADNYALRVLANTADCNEQNMNECFESAKSLLERFTFILDEDCLNEGK</sequence>
<feature type="region of interest" description="Disordered" evidence="1">
    <location>
        <begin position="78"/>
        <end position="100"/>
    </location>
</feature>
<evidence type="ECO:0000313" key="2">
    <source>
        <dbReference type="EMBL" id="KAL3805868.1"/>
    </source>
</evidence>
<dbReference type="AlphaFoldDB" id="A0ABD3R0C3"/>
<proteinExistence type="predicted"/>
<organism evidence="2 3">
    <name type="scientific">Cyclotella cryptica</name>
    <dbReference type="NCBI Taxonomy" id="29204"/>
    <lineage>
        <taxon>Eukaryota</taxon>
        <taxon>Sar</taxon>
        <taxon>Stramenopiles</taxon>
        <taxon>Ochrophyta</taxon>
        <taxon>Bacillariophyta</taxon>
        <taxon>Coscinodiscophyceae</taxon>
        <taxon>Thalassiosirophycidae</taxon>
        <taxon>Stephanodiscales</taxon>
        <taxon>Stephanodiscaceae</taxon>
        <taxon>Cyclotella</taxon>
    </lineage>
</organism>
<gene>
    <name evidence="2" type="ORF">HJC23_007829</name>
</gene>
<evidence type="ECO:0000313" key="3">
    <source>
        <dbReference type="Proteomes" id="UP001516023"/>
    </source>
</evidence>